<keyword evidence="2" id="KW-1185">Reference proteome</keyword>
<dbReference type="EnsemblPlants" id="AET5Gv21098800.5">
    <property type="protein sequence ID" value="AET5Gv21098800.5"/>
    <property type="gene ID" value="AET5Gv21098800"/>
</dbReference>
<dbReference type="Proteomes" id="UP000015105">
    <property type="component" value="Chromosome 5D"/>
</dbReference>
<protein>
    <submittedName>
        <fullName evidence="1">Uncharacterized protein</fullName>
    </submittedName>
</protein>
<evidence type="ECO:0000313" key="2">
    <source>
        <dbReference type="Proteomes" id="UP000015105"/>
    </source>
</evidence>
<reference evidence="2" key="1">
    <citation type="journal article" date="2014" name="Science">
        <title>Ancient hybridizations among the ancestral genomes of bread wheat.</title>
        <authorList>
            <consortium name="International Wheat Genome Sequencing Consortium,"/>
            <person name="Marcussen T."/>
            <person name="Sandve S.R."/>
            <person name="Heier L."/>
            <person name="Spannagl M."/>
            <person name="Pfeifer M."/>
            <person name="Jakobsen K.S."/>
            <person name="Wulff B.B."/>
            <person name="Steuernagel B."/>
            <person name="Mayer K.F."/>
            <person name="Olsen O.A."/>
        </authorList>
    </citation>
    <scope>NUCLEOTIDE SEQUENCE [LARGE SCALE GENOMIC DNA]</scope>
    <source>
        <strain evidence="2">cv. AL8/78</strain>
    </source>
</reference>
<proteinExistence type="predicted"/>
<reference evidence="1" key="5">
    <citation type="journal article" date="2021" name="G3 (Bethesda)">
        <title>Aegilops tauschii genome assembly Aet v5.0 features greater sequence contiguity and improved annotation.</title>
        <authorList>
            <person name="Wang L."/>
            <person name="Zhu T."/>
            <person name="Rodriguez J.C."/>
            <person name="Deal K.R."/>
            <person name="Dubcovsky J."/>
            <person name="McGuire P.E."/>
            <person name="Lux T."/>
            <person name="Spannagl M."/>
            <person name="Mayer K.F.X."/>
            <person name="Baldrich P."/>
            <person name="Meyers B.C."/>
            <person name="Huo N."/>
            <person name="Gu Y.Q."/>
            <person name="Zhou H."/>
            <person name="Devos K.M."/>
            <person name="Bennetzen J.L."/>
            <person name="Unver T."/>
            <person name="Budak H."/>
            <person name="Gulick P.J."/>
            <person name="Galiba G."/>
            <person name="Kalapos B."/>
            <person name="Nelson D.R."/>
            <person name="Li P."/>
            <person name="You F.M."/>
            <person name="Luo M.C."/>
            <person name="Dvorak J."/>
        </authorList>
    </citation>
    <scope>NUCLEOTIDE SEQUENCE [LARGE SCALE GENOMIC DNA]</scope>
    <source>
        <strain evidence="1">cv. AL8/78</strain>
    </source>
</reference>
<dbReference type="Gramene" id="AET5Gv21098800.5">
    <property type="protein sequence ID" value="AET5Gv21098800.5"/>
    <property type="gene ID" value="AET5Gv21098800"/>
</dbReference>
<sequence>ESRDYEVKVAFLQLAIPTGCRCYFNEVEKCLKQG</sequence>
<name>A0A453M964_AEGTS</name>
<accession>A0A453M964</accession>
<reference evidence="1" key="4">
    <citation type="submission" date="2019-03" db="UniProtKB">
        <authorList>
            <consortium name="EnsemblPlants"/>
        </authorList>
    </citation>
    <scope>IDENTIFICATION</scope>
</reference>
<evidence type="ECO:0000313" key="1">
    <source>
        <dbReference type="EnsemblPlants" id="AET5Gv21098800.5"/>
    </source>
</evidence>
<dbReference type="AlphaFoldDB" id="A0A453M964"/>
<reference evidence="1" key="3">
    <citation type="journal article" date="2017" name="Nature">
        <title>Genome sequence of the progenitor of the wheat D genome Aegilops tauschii.</title>
        <authorList>
            <person name="Luo M.C."/>
            <person name="Gu Y.Q."/>
            <person name="Puiu D."/>
            <person name="Wang H."/>
            <person name="Twardziok S.O."/>
            <person name="Deal K.R."/>
            <person name="Huo N."/>
            <person name="Zhu T."/>
            <person name="Wang L."/>
            <person name="Wang Y."/>
            <person name="McGuire P.E."/>
            <person name="Liu S."/>
            <person name="Long H."/>
            <person name="Ramasamy R.K."/>
            <person name="Rodriguez J.C."/>
            <person name="Van S.L."/>
            <person name="Yuan L."/>
            <person name="Wang Z."/>
            <person name="Xia Z."/>
            <person name="Xiao L."/>
            <person name="Anderson O.D."/>
            <person name="Ouyang S."/>
            <person name="Liang Y."/>
            <person name="Zimin A.V."/>
            <person name="Pertea G."/>
            <person name="Qi P."/>
            <person name="Bennetzen J.L."/>
            <person name="Dai X."/>
            <person name="Dawson M.W."/>
            <person name="Muller H.G."/>
            <person name="Kugler K."/>
            <person name="Rivarola-Duarte L."/>
            <person name="Spannagl M."/>
            <person name="Mayer K.F.X."/>
            <person name="Lu F.H."/>
            <person name="Bevan M.W."/>
            <person name="Leroy P."/>
            <person name="Li P."/>
            <person name="You F.M."/>
            <person name="Sun Q."/>
            <person name="Liu Z."/>
            <person name="Lyons E."/>
            <person name="Wicker T."/>
            <person name="Salzberg S.L."/>
            <person name="Devos K.M."/>
            <person name="Dvorak J."/>
        </authorList>
    </citation>
    <scope>NUCLEOTIDE SEQUENCE [LARGE SCALE GENOMIC DNA]</scope>
    <source>
        <strain evidence="1">cv. AL8/78</strain>
    </source>
</reference>
<reference evidence="2" key="2">
    <citation type="journal article" date="2017" name="Nat. Plants">
        <title>The Aegilops tauschii genome reveals multiple impacts of transposons.</title>
        <authorList>
            <person name="Zhao G."/>
            <person name="Zou C."/>
            <person name="Li K."/>
            <person name="Wang K."/>
            <person name="Li T."/>
            <person name="Gao L."/>
            <person name="Zhang X."/>
            <person name="Wang H."/>
            <person name="Yang Z."/>
            <person name="Liu X."/>
            <person name="Jiang W."/>
            <person name="Mao L."/>
            <person name="Kong X."/>
            <person name="Jiao Y."/>
            <person name="Jia J."/>
        </authorList>
    </citation>
    <scope>NUCLEOTIDE SEQUENCE [LARGE SCALE GENOMIC DNA]</scope>
    <source>
        <strain evidence="2">cv. AL8/78</strain>
    </source>
</reference>
<organism evidence="1 2">
    <name type="scientific">Aegilops tauschii subsp. strangulata</name>
    <name type="common">Goatgrass</name>
    <dbReference type="NCBI Taxonomy" id="200361"/>
    <lineage>
        <taxon>Eukaryota</taxon>
        <taxon>Viridiplantae</taxon>
        <taxon>Streptophyta</taxon>
        <taxon>Embryophyta</taxon>
        <taxon>Tracheophyta</taxon>
        <taxon>Spermatophyta</taxon>
        <taxon>Magnoliopsida</taxon>
        <taxon>Liliopsida</taxon>
        <taxon>Poales</taxon>
        <taxon>Poaceae</taxon>
        <taxon>BOP clade</taxon>
        <taxon>Pooideae</taxon>
        <taxon>Triticodae</taxon>
        <taxon>Triticeae</taxon>
        <taxon>Triticinae</taxon>
        <taxon>Aegilops</taxon>
    </lineage>
</organism>